<evidence type="ECO:0000313" key="1">
    <source>
        <dbReference type="WBParaSite" id="MCU_010734-RA"/>
    </source>
</evidence>
<name>A0A5K3FS30_MESCO</name>
<proteinExistence type="predicted"/>
<organism evidence="1">
    <name type="scientific">Mesocestoides corti</name>
    <name type="common">Flatworm</name>
    <dbReference type="NCBI Taxonomy" id="53468"/>
    <lineage>
        <taxon>Eukaryota</taxon>
        <taxon>Metazoa</taxon>
        <taxon>Spiralia</taxon>
        <taxon>Lophotrochozoa</taxon>
        <taxon>Platyhelminthes</taxon>
        <taxon>Cestoda</taxon>
        <taxon>Eucestoda</taxon>
        <taxon>Cyclophyllidea</taxon>
        <taxon>Mesocestoididae</taxon>
        <taxon>Mesocestoides</taxon>
    </lineage>
</organism>
<accession>A0A5K3FS30</accession>
<dbReference type="AlphaFoldDB" id="A0A5K3FS30"/>
<protein>
    <submittedName>
        <fullName evidence="1">Transposase</fullName>
    </submittedName>
</protein>
<dbReference type="WBParaSite" id="MCU_010734-RA">
    <property type="protein sequence ID" value="MCU_010734-RA"/>
    <property type="gene ID" value="MCU_010734"/>
</dbReference>
<sequence length="85" mass="9578">MGLAHSFTKRHRAKPKEFSLDAFVVDLVKGMAEATVDSVIKERRWTLNAPRCLGGDVGVTNGFSRVSLKILRCRSSVKSHFYRQL</sequence>
<reference evidence="1" key="1">
    <citation type="submission" date="2019-11" db="UniProtKB">
        <authorList>
            <consortium name="WormBaseParasite"/>
        </authorList>
    </citation>
    <scope>IDENTIFICATION</scope>
</reference>